<organism evidence="6 7">
    <name type="scientific">Lishizhenia tianjinensis</name>
    <dbReference type="NCBI Taxonomy" id="477690"/>
    <lineage>
        <taxon>Bacteria</taxon>
        <taxon>Pseudomonadati</taxon>
        <taxon>Bacteroidota</taxon>
        <taxon>Flavobacteriia</taxon>
        <taxon>Flavobacteriales</taxon>
        <taxon>Crocinitomicaceae</taxon>
        <taxon>Lishizhenia</taxon>
    </lineage>
</organism>
<dbReference type="Proteomes" id="UP000236454">
    <property type="component" value="Unassembled WGS sequence"/>
</dbReference>
<evidence type="ECO:0000313" key="7">
    <source>
        <dbReference type="Proteomes" id="UP000236454"/>
    </source>
</evidence>
<dbReference type="STRING" id="477690.SAMN05216474_0069"/>
<protein>
    <recommendedName>
        <fullName evidence="4">Peptidyl-prolyl cis-trans isomerase</fullName>
        <ecNumber evidence="4">5.2.1.8</ecNumber>
    </recommendedName>
</protein>
<proteinExistence type="inferred from homology"/>
<dbReference type="Gene3D" id="3.10.50.40">
    <property type="match status" value="1"/>
</dbReference>
<comment type="catalytic activity">
    <reaction evidence="1 3 4">
        <text>[protein]-peptidylproline (omega=180) = [protein]-peptidylproline (omega=0)</text>
        <dbReference type="Rhea" id="RHEA:16237"/>
        <dbReference type="Rhea" id="RHEA-COMP:10747"/>
        <dbReference type="Rhea" id="RHEA-COMP:10748"/>
        <dbReference type="ChEBI" id="CHEBI:83833"/>
        <dbReference type="ChEBI" id="CHEBI:83834"/>
        <dbReference type="EC" id="5.2.1.8"/>
    </reaction>
</comment>
<evidence type="ECO:0000313" key="6">
    <source>
        <dbReference type="EMBL" id="SFT35548.1"/>
    </source>
</evidence>
<dbReference type="EC" id="5.2.1.8" evidence="4"/>
<dbReference type="EMBL" id="FPAS01000001">
    <property type="protein sequence ID" value="SFT35548.1"/>
    <property type="molecule type" value="Genomic_DNA"/>
</dbReference>
<evidence type="ECO:0000259" key="5">
    <source>
        <dbReference type="PROSITE" id="PS50059"/>
    </source>
</evidence>
<feature type="domain" description="PPIase FKBP-type" evidence="5">
    <location>
        <begin position="76"/>
        <end position="163"/>
    </location>
</feature>
<accession>A0A1I6XBA2</accession>
<dbReference type="InterPro" id="IPR001179">
    <property type="entry name" value="PPIase_FKBP_dom"/>
</dbReference>
<dbReference type="InterPro" id="IPR046357">
    <property type="entry name" value="PPIase_dom_sf"/>
</dbReference>
<evidence type="ECO:0000256" key="3">
    <source>
        <dbReference type="PROSITE-ProRule" id="PRU00277"/>
    </source>
</evidence>
<dbReference type="GO" id="GO:0003755">
    <property type="term" value="F:peptidyl-prolyl cis-trans isomerase activity"/>
    <property type="evidence" value="ECO:0007669"/>
    <property type="project" value="UniProtKB-UniRule"/>
</dbReference>
<keyword evidence="7" id="KW-1185">Reference proteome</keyword>
<evidence type="ECO:0000256" key="2">
    <source>
        <dbReference type="ARBA" id="ARBA00023110"/>
    </source>
</evidence>
<name>A0A1I6XBA2_9FLAO</name>
<keyword evidence="3 4" id="KW-0413">Isomerase</keyword>
<evidence type="ECO:0000256" key="1">
    <source>
        <dbReference type="ARBA" id="ARBA00000971"/>
    </source>
</evidence>
<gene>
    <name evidence="6" type="ORF">SAMN05216474_0069</name>
</gene>
<reference evidence="6 7" key="1">
    <citation type="submission" date="2016-10" db="EMBL/GenBank/DDBJ databases">
        <authorList>
            <person name="de Groot N.N."/>
        </authorList>
    </citation>
    <scope>NUCLEOTIDE SEQUENCE [LARGE SCALE GENOMIC DNA]</scope>
    <source>
        <strain evidence="6 7">CGMCC 1.7005</strain>
    </source>
</reference>
<dbReference type="AlphaFoldDB" id="A0A1I6XBA2"/>
<evidence type="ECO:0000256" key="4">
    <source>
        <dbReference type="RuleBase" id="RU003915"/>
    </source>
</evidence>
<dbReference type="SUPFAM" id="SSF54534">
    <property type="entry name" value="FKBP-like"/>
    <property type="match status" value="1"/>
</dbReference>
<dbReference type="PROSITE" id="PS50059">
    <property type="entry name" value="FKBP_PPIASE"/>
    <property type="match status" value="1"/>
</dbReference>
<keyword evidence="2 3" id="KW-0697">Rotamase</keyword>
<sequence length="165" mass="18663">MAVFTACTYTPEVVEDKPTHWSTEQSVEMNQRFAFEQEVEIKVYLKRHPELEMKKTETGLQYDIYKDSAGPTIQEDEIAHVKFLIQLLDEDTVYQSEGNTTSSFKVDKSDVELGLHQGIKMMSVGDKAKFIMPSHLAHGLLGDMQEIPPLEVIVADIELTAITSK</sequence>
<dbReference type="Pfam" id="PF00254">
    <property type="entry name" value="FKBP_C"/>
    <property type="match status" value="1"/>
</dbReference>
<comment type="similarity">
    <text evidence="4">Belongs to the FKBP-type PPIase family.</text>
</comment>